<comment type="caution">
    <text evidence="2">The sequence shown here is derived from an EMBL/GenBank/DDBJ whole genome shotgun (WGS) entry which is preliminary data.</text>
</comment>
<dbReference type="EMBL" id="CADEAL010004476">
    <property type="protein sequence ID" value="CAB1460398.1"/>
    <property type="molecule type" value="Genomic_DNA"/>
</dbReference>
<proteinExistence type="predicted"/>
<evidence type="ECO:0000256" key="1">
    <source>
        <dbReference type="SAM" id="MobiDB-lite"/>
    </source>
</evidence>
<feature type="compositionally biased region" description="Polar residues" evidence="1">
    <location>
        <begin position="49"/>
        <end position="63"/>
    </location>
</feature>
<name>A0A9N7W071_PLEPL</name>
<evidence type="ECO:0000313" key="3">
    <source>
        <dbReference type="Proteomes" id="UP001153269"/>
    </source>
</evidence>
<feature type="compositionally biased region" description="Basic and acidic residues" evidence="1">
    <location>
        <begin position="33"/>
        <end position="46"/>
    </location>
</feature>
<gene>
    <name evidence="2" type="ORF">PLEPLA_LOCUS48249</name>
</gene>
<protein>
    <submittedName>
        <fullName evidence="2">Uncharacterized protein</fullName>
    </submittedName>
</protein>
<feature type="region of interest" description="Disordered" evidence="1">
    <location>
        <begin position="124"/>
        <end position="158"/>
    </location>
</feature>
<keyword evidence="3" id="KW-1185">Reference proteome</keyword>
<feature type="compositionally biased region" description="Polar residues" evidence="1">
    <location>
        <begin position="1"/>
        <end position="29"/>
    </location>
</feature>
<organism evidence="2 3">
    <name type="scientific">Pleuronectes platessa</name>
    <name type="common">European plaice</name>
    <dbReference type="NCBI Taxonomy" id="8262"/>
    <lineage>
        <taxon>Eukaryota</taxon>
        <taxon>Metazoa</taxon>
        <taxon>Chordata</taxon>
        <taxon>Craniata</taxon>
        <taxon>Vertebrata</taxon>
        <taxon>Euteleostomi</taxon>
        <taxon>Actinopterygii</taxon>
        <taxon>Neopterygii</taxon>
        <taxon>Teleostei</taxon>
        <taxon>Neoteleostei</taxon>
        <taxon>Acanthomorphata</taxon>
        <taxon>Carangaria</taxon>
        <taxon>Pleuronectiformes</taxon>
        <taxon>Pleuronectoidei</taxon>
        <taxon>Pleuronectidae</taxon>
        <taxon>Pleuronectes</taxon>
    </lineage>
</organism>
<sequence>MAAPLSSSTRAAPPEQLQQSGTWLCSQGASPGDHCKPPEGLRRLREPSFGQSQYSSRSVAPQSDLISEMKSSVTTSVQGSVLTRACCYTSDSVALDIGGVRRTDREDGRGEKEPVLQMCEEGGEGERRRLNGDDGGTLDGWRGWGGVEEEEEGRETISRPPCVSQQLFAVLCGFQYHVHGATQQQPGVTDGLG</sequence>
<feature type="region of interest" description="Disordered" evidence="1">
    <location>
        <begin position="1"/>
        <end position="63"/>
    </location>
</feature>
<evidence type="ECO:0000313" key="2">
    <source>
        <dbReference type="EMBL" id="CAB1460398.1"/>
    </source>
</evidence>
<accession>A0A9N7W071</accession>
<dbReference type="AlphaFoldDB" id="A0A9N7W071"/>
<dbReference type="Proteomes" id="UP001153269">
    <property type="component" value="Unassembled WGS sequence"/>
</dbReference>
<feature type="compositionally biased region" description="Gly residues" evidence="1">
    <location>
        <begin position="133"/>
        <end position="146"/>
    </location>
</feature>
<reference evidence="2" key="1">
    <citation type="submission" date="2020-03" db="EMBL/GenBank/DDBJ databases">
        <authorList>
            <person name="Weist P."/>
        </authorList>
    </citation>
    <scope>NUCLEOTIDE SEQUENCE</scope>
</reference>